<feature type="domain" description="Fe/B12 periplasmic-binding" evidence="7">
    <location>
        <begin position="61"/>
        <end position="331"/>
    </location>
</feature>
<dbReference type="CDD" id="cd01140">
    <property type="entry name" value="FatB"/>
    <property type="match status" value="1"/>
</dbReference>
<evidence type="ECO:0000256" key="4">
    <source>
        <dbReference type="ARBA" id="ARBA00022729"/>
    </source>
</evidence>
<evidence type="ECO:0000256" key="3">
    <source>
        <dbReference type="ARBA" id="ARBA00022448"/>
    </source>
</evidence>
<comment type="similarity">
    <text evidence="2">Belongs to the bacterial solute-binding protein 8 family.</text>
</comment>
<dbReference type="PANTHER" id="PTHR30532:SF28">
    <property type="entry name" value="PETROBACTIN-BINDING PROTEIN YCLQ"/>
    <property type="match status" value="1"/>
</dbReference>
<dbReference type="InterPro" id="IPR033870">
    <property type="entry name" value="FatB"/>
</dbReference>
<feature type="signal peptide" evidence="6">
    <location>
        <begin position="1"/>
        <end position="18"/>
    </location>
</feature>
<evidence type="ECO:0000313" key="8">
    <source>
        <dbReference type="EMBL" id="EPD31093.1"/>
    </source>
</evidence>
<dbReference type="AlphaFoldDB" id="A0A9W5REQ7"/>
<feature type="chain" id="PRO_5040843617" description="Fe/B12 periplasmic-binding domain-containing protein" evidence="6">
    <location>
        <begin position="19"/>
        <end position="331"/>
    </location>
</feature>
<dbReference type="PROSITE" id="PS51257">
    <property type="entry name" value="PROKAR_LIPOPROTEIN"/>
    <property type="match status" value="1"/>
</dbReference>
<accession>A0A9W5REQ7</accession>
<dbReference type="RefSeq" id="WP_016444205.1">
    <property type="nucleotide sequence ID" value="NZ_KE150266.1"/>
</dbReference>
<dbReference type="SUPFAM" id="SSF53807">
    <property type="entry name" value="Helical backbone' metal receptor"/>
    <property type="match status" value="1"/>
</dbReference>
<sequence>MRKLSLGAIAVAASLALAACGSGGTTSEPEPTETTTEAAGAFPATVTHNAGETTIEAQPKSVVVLDMAALDTIDALGAGELVTGVPTKSVPTWLKDDQGVDYSTLENVGTLKEPDVEAIAKLNPDLVVVGARSAKFYDELSKNFTTIDASVPWDKEGYSQRAAESVQMLATAVGKAERGEELKDDLLAKIAEYKAEAEKSERGTAMVLMTNGGEVSMHGPKSRWAPIYDVFGFKPVAEGEAEEGHKGQKISFETVRELAPDYIFVIDRDAAIGNTEAGTTAQQVLDNDLVNETPAAKNGHIVYLSPERWYVVMTGASNFMAELDEVAAATK</sequence>
<protein>
    <recommendedName>
        <fullName evidence="7">Fe/B12 periplasmic-binding domain-containing protein</fullName>
    </recommendedName>
</protein>
<evidence type="ECO:0000256" key="5">
    <source>
        <dbReference type="SAM" id="Coils"/>
    </source>
</evidence>
<dbReference type="Gene3D" id="3.40.50.1980">
    <property type="entry name" value="Nitrogenase molybdenum iron protein domain"/>
    <property type="match status" value="2"/>
</dbReference>
<feature type="coiled-coil region" evidence="5">
    <location>
        <begin position="176"/>
        <end position="203"/>
    </location>
</feature>
<name>A0A9W5REQ7_9ACTO</name>
<dbReference type="GO" id="GO:0030288">
    <property type="term" value="C:outer membrane-bounded periplasmic space"/>
    <property type="evidence" value="ECO:0007669"/>
    <property type="project" value="TreeGrafter"/>
</dbReference>
<keyword evidence="9" id="KW-1185">Reference proteome</keyword>
<evidence type="ECO:0000313" key="9">
    <source>
        <dbReference type="Proteomes" id="UP000014387"/>
    </source>
</evidence>
<proteinExistence type="inferred from homology"/>
<organism evidence="8 9">
    <name type="scientific">Gleimia europaea ACS-120-V-Col10b</name>
    <dbReference type="NCBI Taxonomy" id="883069"/>
    <lineage>
        <taxon>Bacteria</taxon>
        <taxon>Bacillati</taxon>
        <taxon>Actinomycetota</taxon>
        <taxon>Actinomycetes</taxon>
        <taxon>Actinomycetales</taxon>
        <taxon>Actinomycetaceae</taxon>
        <taxon>Gleimia</taxon>
    </lineage>
</organism>
<keyword evidence="3" id="KW-0813">Transport</keyword>
<dbReference type="Pfam" id="PF01497">
    <property type="entry name" value="Peripla_BP_2"/>
    <property type="match status" value="1"/>
</dbReference>
<comment type="caution">
    <text evidence="8">The sequence shown here is derived from an EMBL/GenBank/DDBJ whole genome shotgun (WGS) entry which is preliminary data.</text>
</comment>
<dbReference type="PROSITE" id="PS50983">
    <property type="entry name" value="FE_B12_PBP"/>
    <property type="match status" value="1"/>
</dbReference>
<dbReference type="PANTHER" id="PTHR30532">
    <property type="entry name" value="IRON III DICITRATE-BINDING PERIPLASMIC PROTEIN"/>
    <property type="match status" value="1"/>
</dbReference>
<evidence type="ECO:0000256" key="2">
    <source>
        <dbReference type="ARBA" id="ARBA00008814"/>
    </source>
</evidence>
<dbReference type="Proteomes" id="UP000014387">
    <property type="component" value="Unassembled WGS sequence"/>
</dbReference>
<keyword evidence="5" id="KW-0175">Coiled coil</keyword>
<comment type="subcellular location">
    <subcellularLocation>
        <location evidence="1">Cell envelope</location>
    </subcellularLocation>
</comment>
<dbReference type="OrthoDB" id="63946at2"/>
<reference evidence="8 9" key="1">
    <citation type="submission" date="2013-05" db="EMBL/GenBank/DDBJ databases">
        <title>The Genome Sequence of Actinomyces europaeus ACS-120-V-COL10B.</title>
        <authorList>
            <consortium name="The Broad Institute Genomics Platform"/>
            <person name="Earl A."/>
            <person name="Ward D."/>
            <person name="Feldgarden M."/>
            <person name="Gevers D."/>
            <person name="Saerens B."/>
            <person name="Vaneechoutte M."/>
            <person name="Walker B."/>
            <person name="Young S."/>
            <person name="Zeng Q."/>
            <person name="Gargeya S."/>
            <person name="Fitzgerald M."/>
            <person name="Haas B."/>
            <person name="Abouelleil A."/>
            <person name="Allen A.W."/>
            <person name="Alvarado L."/>
            <person name="Arachchi H.M."/>
            <person name="Berlin A.M."/>
            <person name="Chapman S.B."/>
            <person name="Gainer-Dewar J."/>
            <person name="Goldberg J."/>
            <person name="Griggs A."/>
            <person name="Gujja S."/>
            <person name="Hansen M."/>
            <person name="Howarth C."/>
            <person name="Imamovic A."/>
            <person name="Ireland A."/>
            <person name="Larimer J."/>
            <person name="McCowan C."/>
            <person name="Murphy C."/>
            <person name="Pearson M."/>
            <person name="Poon T.W."/>
            <person name="Priest M."/>
            <person name="Roberts A."/>
            <person name="Saif S."/>
            <person name="Shea T."/>
            <person name="Sisk P."/>
            <person name="Sykes S."/>
            <person name="Wortman J."/>
            <person name="Nusbaum C."/>
            <person name="Birren B."/>
        </authorList>
    </citation>
    <scope>NUCLEOTIDE SEQUENCE [LARGE SCALE GENOMIC DNA]</scope>
    <source>
        <strain evidence="8 9">ACS-120-V-Col10b</strain>
    </source>
</reference>
<dbReference type="EMBL" id="AGWN01000001">
    <property type="protein sequence ID" value="EPD31093.1"/>
    <property type="molecule type" value="Genomic_DNA"/>
</dbReference>
<evidence type="ECO:0000256" key="1">
    <source>
        <dbReference type="ARBA" id="ARBA00004196"/>
    </source>
</evidence>
<keyword evidence="4 6" id="KW-0732">Signal</keyword>
<evidence type="ECO:0000256" key="6">
    <source>
        <dbReference type="SAM" id="SignalP"/>
    </source>
</evidence>
<gene>
    <name evidence="8" type="ORF">HMPREF9238_00853</name>
</gene>
<dbReference type="InterPro" id="IPR051313">
    <property type="entry name" value="Bact_iron-sidero_bind"/>
</dbReference>
<dbReference type="GO" id="GO:1901678">
    <property type="term" value="P:iron coordination entity transport"/>
    <property type="evidence" value="ECO:0007669"/>
    <property type="project" value="UniProtKB-ARBA"/>
</dbReference>
<dbReference type="InterPro" id="IPR002491">
    <property type="entry name" value="ABC_transptr_periplasmic_BD"/>
</dbReference>
<evidence type="ECO:0000259" key="7">
    <source>
        <dbReference type="PROSITE" id="PS50983"/>
    </source>
</evidence>